<reference evidence="1" key="1">
    <citation type="submission" date="2021-03" db="EMBL/GenBank/DDBJ databases">
        <authorList>
            <consortium name="DOE Joint Genome Institute"/>
            <person name="Ahrendt S."/>
            <person name="Looney B.P."/>
            <person name="Miyauchi S."/>
            <person name="Morin E."/>
            <person name="Drula E."/>
            <person name="Courty P.E."/>
            <person name="Chicoki N."/>
            <person name="Fauchery L."/>
            <person name="Kohler A."/>
            <person name="Kuo A."/>
            <person name="Labutti K."/>
            <person name="Pangilinan J."/>
            <person name="Lipzen A."/>
            <person name="Riley R."/>
            <person name="Andreopoulos W."/>
            <person name="He G."/>
            <person name="Johnson J."/>
            <person name="Barry K.W."/>
            <person name="Grigoriev I.V."/>
            <person name="Nagy L."/>
            <person name="Hibbett D."/>
            <person name="Henrissat B."/>
            <person name="Matheny P.B."/>
            <person name="Labbe J."/>
            <person name="Martin F."/>
        </authorList>
    </citation>
    <scope>NUCLEOTIDE SEQUENCE</scope>
    <source>
        <strain evidence="1">HHB10654</strain>
    </source>
</reference>
<keyword evidence="2" id="KW-1185">Reference proteome</keyword>
<reference evidence="1" key="2">
    <citation type="journal article" date="2022" name="New Phytol.">
        <title>Evolutionary transition to the ectomycorrhizal habit in the genomes of a hyperdiverse lineage of mushroom-forming fungi.</title>
        <authorList>
            <person name="Looney B."/>
            <person name="Miyauchi S."/>
            <person name="Morin E."/>
            <person name="Drula E."/>
            <person name="Courty P.E."/>
            <person name="Kohler A."/>
            <person name="Kuo A."/>
            <person name="LaButti K."/>
            <person name="Pangilinan J."/>
            <person name="Lipzen A."/>
            <person name="Riley R."/>
            <person name="Andreopoulos W."/>
            <person name="He G."/>
            <person name="Johnson J."/>
            <person name="Nolan M."/>
            <person name="Tritt A."/>
            <person name="Barry K.W."/>
            <person name="Grigoriev I.V."/>
            <person name="Nagy L.G."/>
            <person name="Hibbett D."/>
            <person name="Henrissat B."/>
            <person name="Matheny P.B."/>
            <person name="Labbe J."/>
            <person name="Martin F.M."/>
        </authorList>
    </citation>
    <scope>NUCLEOTIDE SEQUENCE</scope>
    <source>
        <strain evidence="1">HHB10654</strain>
    </source>
</reference>
<accession>A0ACB8TK68</accession>
<proteinExistence type="predicted"/>
<dbReference type="Proteomes" id="UP000814140">
    <property type="component" value="Unassembled WGS sequence"/>
</dbReference>
<sequence length="723" mass="78235">MSQPWPTSGPSYPPPNPLYKPPIQHRATAPAPGQNHYAQPPPPFPTPAPPSIPHSLIPGYPSRAQTFGASLDSLLFNTPETRYRHASNASQYYPPVSPQAPPGYSHPLHRPEFHPQAVPPPVPPLPPVLQRPEAPPLPPKAPLMRDGGPPLPPKPSSTMPTSSPSPPKRPSLSPASVSMPHLPRAFPAPMTLPSPAEVDEDAPDPEEEAQLALALRMSAKESLEHEYVLATQEEQDLARALEESKLDAIFVESPQSDYGFPTAVSPVSQSSVSSWSSLQQSPQSIPPALSRRTQSFQSLASSTYSQMQEDEALARRLAAEGEEDDGPTPTSSRFNSTDYAHESETLDARSRGGPRDPHSASAKPSPHMPRMSLHPSPVPPNERRPSLEIPIASPPYSDKNPSPQSHSSSSSTPLETPMSSSASSASGSLEEDKSNPPQRAASVSSGHSSASSQQSSSSRTTMTPNEFVETELLNGVSFGFQPPVISATREVMRAPVPNIISLPYGKFPPMHIQAPCWRQLLKLMAKLSATQIEPAIESLAVTKGELKLRTVVQFVKVHHSSTEWRTILYLSIDYPIPPEAQSSWKYHNDVNVLPYSYSLSNALALMRDGPDSPMAKYYTIPATSRTPLPSLPISMPSMAMYLASALEDSRRALNDTSSGVRKLAKLINQLYPEDSVSPMGEGDGGRTGTKALLGRLMGRKTNRGRNADVYELVTPFVADEWGA</sequence>
<name>A0ACB8TK68_9AGAM</name>
<protein>
    <submittedName>
        <fullName evidence="1">Uncharacterized protein</fullName>
    </submittedName>
</protein>
<gene>
    <name evidence="1" type="ORF">BV25DRAFT_1817721</name>
</gene>
<dbReference type="EMBL" id="MU277187">
    <property type="protein sequence ID" value="KAI0068804.1"/>
    <property type="molecule type" value="Genomic_DNA"/>
</dbReference>
<organism evidence="1 2">
    <name type="scientific">Artomyces pyxidatus</name>
    <dbReference type="NCBI Taxonomy" id="48021"/>
    <lineage>
        <taxon>Eukaryota</taxon>
        <taxon>Fungi</taxon>
        <taxon>Dikarya</taxon>
        <taxon>Basidiomycota</taxon>
        <taxon>Agaricomycotina</taxon>
        <taxon>Agaricomycetes</taxon>
        <taxon>Russulales</taxon>
        <taxon>Auriscalpiaceae</taxon>
        <taxon>Artomyces</taxon>
    </lineage>
</organism>
<evidence type="ECO:0000313" key="2">
    <source>
        <dbReference type="Proteomes" id="UP000814140"/>
    </source>
</evidence>
<evidence type="ECO:0000313" key="1">
    <source>
        <dbReference type="EMBL" id="KAI0068804.1"/>
    </source>
</evidence>
<comment type="caution">
    <text evidence="1">The sequence shown here is derived from an EMBL/GenBank/DDBJ whole genome shotgun (WGS) entry which is preliminary data.</text>
</comment>